<gene>
    <name evidence="1" type="ORF">EGK_03137</name>
</gene>
<dbReference type="Proteomes" id="UP000013456">
    <property type="component" value="Chromosome 10"/>
</dbReference>
<organism evidence="1">
    <name type="scientific">Macaca mulatta</name>
    <name type="common">Rhesus macaque</name>
    <dbReference type="NCBI Taxonomy" id="9544"/>
    <lineage>
        <taxon>Eukaryota</taxon>
        <taxon>Metazoa</taxon>
        <taxon>Chordata</taxon>
        <taxon>Craniata</taxon>
        <taxon>Vertebrata</taxon>
        <taxon>Euteleostomi</taxon>
        <taxon>Mammalia</taxon>
        <taxon>Eutheria</taxon>
        <taxon>Euarchontoglires</taxon>
        <taxon>Primates</taxon>
        <taxon>Haplorrhini</taxon>
        <taxon>Catarrhini</taxon>
        <taxon>Cercopithecidae</taxon>
        <taxon>Cercopithecinae</taxon>
        <taxon>Macaca</taxon>
    </lineage>
</organism>
<dbReference type="EMBL" id="CM001262">
    <property type="protein sequence ID" value="EHH20313.1"/>
    <property type="molecule type" value="Genomic_DNA"/>
</dbReference>
<reference evidence="1" key="1">
    <citation type="journal article" date="2011" name="Nat. Biotechnol.">
        <title>Genome sequencing and comparison of two nonhuman primate animal models, the cynomolgus and Chinese rhesus macaques.</title>
        <authorList>
            <person name="Yan G."/>
            <person name="Zhang G."/>
            <person name="Fang X."/>
            <person name="Zhang Y."/>
            <person name="Li C."/>
            <person name="Ling F."/>
            <person name="Cooper D.N."/>
            <person name="Li Q."/>
            <person name="Li Y."/>
            <person name="van Gool A.J."/>
            <person name="Du H."/>
            <person name="Chen J."/>
            <person name="Chen R."/>
            <person name="Zhang P."/>
            <person name="Huang Z."/>
            <person name="Thompson J.R."/>
            <person name="Meng Y."/>
            <person name="Bai Y."/>
            <person name="Wang J."/>
            <person name="Zhuo M."/>
            <person name="Wang T."/>
            <person name="Huang Y."/>
            <person name="Wei L."/>
            <person name="Li J."/>
            <person name="Wang Z."/>
            <person name="Hu H."/>
            <person name="Yang P."/>
            <person name="Le L."/>
            <person name="Stenson P.D."/>
            <person name="Li B."/>
            <person name="Liu X."/>
            <person name="Ball E.V."/>
            <person name="An N."/>
            <person name="Huang Q."/>
            <person name="Zhang Y."/>
            <person name="Fan W."/>
            <person name="Zhang X."/>
            <person name="Li Y."/>
            <person name="Wang W."/>
            <person name="Katze M.G."/>
            <person name="Su B."/>
            <person name="Nielsen R."/>
            <person name="Yang H."/>
            <person name="Wang J."/>
            <person name="Wang X."/>
            <person name="Wang J."/>
        </authorList>
    </citation>
    <scope>NUCLEOTIDE SEQUENCE [LARGE SCALE GENOMIC DNA]</scope>
    <source>
        <strain evidence="1">CR-5</strain>
    </source>
</reference>
<protein>
    <submittedName>
        <fullName evidence="1">Uncharacterized protein</fullName>
    </submittedName>
</protein>
<dbReference type="AlphaFoldDB" id="G7N459"/>
<accession>G7N459</accession>
<evidence type="ECO:0000313" key="1">
    <source>
        <dbReference type="EMBL" id="EHH20313.1"/>
    </source>
</evidence>
<name>G7N459_MACMU</name>
<sequence length="118" mass="13345">MTMSYKAIEERPRCSWNREEPGDQWNKIYSVETGLQGTYSFDWQSQVANQTMRKRNANSICGRQHEPHCPASVVRLISQPQILTFPDSLASRGGHMTQSGQCCVSGSLLGRGHEFRGR</sequence>
<proteinExistence type="predicted"/>